<proteinExistence type="predicted"/>
<reference evidence="1 2" key="1">
    <citation type="journal article" date="2018" name="New Phytol.">
        <title>Phylogenomics of Endogonaceae and evolution of mycorrhizas within Mucoromycota.</title>
        <authorList>
            <person name="Chang Y."/>
            <person name="Desiro A."/>
            <person name="Na H."/>
            <person name="Sandor L."/>
            <person name="Lipzen A."/>
            <person name="Clum A."/>
            <person name="Barry K."/>
            <person name="Grigoriev I.V."/>
            <person name="Martin F.M."/>
            <person name="Stajich J.E."/>
            <person name="Smith M.E."/>
            <person name="Bonito G."/>
            <person name="Spatafora J.W."/>
        </authorList>
    </citation>
    <scope>NUCLEOTIDE SEQUENCE [LARGE SCALE GENOMIC DNA]</scope>
    <source>
        <strain evidence="1 2">AD002</strain>
    </source>
</reference>
<dbReference type="AlphaFoldDB" id="A0A433Q8L2"/>
<evidence type="ECO:0000313" key="2">
    <source>
        <dbReference type="Proteomes" id="UP000274822"/>
    </source>
</evidence>
<dbReference type="Proteomes" id="UP000274822">
    <property type="component" value="Unassembled WGS sequence"/>
</dbReference>
<comment type="caution">
    <text evidence="1">The sequence shown here is derived from an EMBL/GenBank/DDBJ whole genome shotgun (WGS) entry which is preliminary data.</text>
</comment>
<gene>
    <name evidence="1" type="ORF">BC938DRAFT_471245</name>
</gene>
<accession>A0A433Q8L2</accession>
<dbReference type="EMBL" id="RBNJ01011256">
    <property type="protein sequence ID" value="RUS26092.1"/>
    <property type="molecule type" value="Genomic_DNA"/>
</dbReference>
<evidence type="ECO:0000313" key="1">
    <source>
        <dbReference type="EMBL" id="RUS26092.1"/>
    </source>
</evidence>
<protein>
    <submittedName>
        <fullName evidence="1">Uncharacterized protein</fullName>
    </submittedName>
</protein>
<keyword evidence="2" id="KW-1185">Reference proteome</keyword>
<name>A0A433Q8L2_9FUNG</name>
<organism evidence="1 2">
    <name type="scientific">Jimgerdemannia flammicorona</name>
    <dbReference type="NCBI Taxonomy" id="994334"/>
    <lineage>
        <taxon>Eukaryota</taxon>
        <taxon>Fungi</taxon>
        <taxon>Fungi incertae sedis</taxon>
        <taxon>Mucoromycota</taxon>
        <taxon>Mucoromycotina</taxon>
        <taxon>Endogonomycetes</taxon>
        <taxon>Endogonales</taxon>
        <taxon>Endogonaceae</taxon>
        <taxon>Jimgerdemannia</taxon>
    </lineage>
</organism>
<sequence length="170" mass="16961">MLLCARARPSLPQSNFCNPYPPSTPHHPHEIVFPAPPTSTSAPLSTPDHYATLALAPPSSLTAPAFSATLTVSPSTAGTAVPAAACTAVPAAACTAAPAAACTAAPTAACTAAPAASPHAVTCLTTTPATWARASAVPSGRKDATICTEDLQTLRHMTNQIATLTEPAGK</sequence>